<dbReference type="Proteomes" id="UP000033647">
    <property type="component" value="Unassembled WGS sequence"/>
</dbReference>
<gene>
    <name evidence="1" type="ORF">TI39_contig290g00028</name>
</gene>
<evidence type="ECO:0008006" key="3">
    <source>
        <dbReference type="Google" id="ProtNLM"/>
    </source>
</evidence>
<name>A0A0F4GWS3_9PEZI</name>
<accession>A0A0F4GWS3</accession>
<dbReference type="EMBL" id="LAFY01000282">
    <property type="protein sequence ID" value="KJY01468.1"/>
    <property type="molecule type" value="Genomic_DNA"/>
</dbReference>
<organism evidence="1 2">
    <name type="scientific">Zymoseptoria brevis</name>
    <dbReference type="NCBI Taxonomy" id="1047168"/>
    <lineage>
        <taxon>Eukaryota</taxon>
        <taxon>Fungi</taxon>
        <taxon>Dikarya</taxon>
        <taxon>Ascomycota</taxon>
        <taxon>Pezizomycotina</taxon>
        <taxon>Dothideomycetes</taxon>
        <taxon>Dothideomycetidae</taxon>
        <taxon>Mycosphaerellales</taxon>
        <taxon>Mycosphaerellaceae</taxon>
        <taxon>Zymoseptoria</taxon>
    </lineage>
</organism>
<sequence length="396" mass="43506">MKLIPLDDFSADLDLQQFGAVVAHDETVERLLRRAESGRLQLVHIPIAVLGNSGSARSAAINSIVQSGGIAREAGVLVHHEYCGPKPDQVEPEYYGQAFVQKAQAGRILASLFKDIPDCKGVTAIRRLLADKTSGKEAIVTKLMQWSDELIVKATGGAGQETVTSTASTAAGLLAHLDRCATDTNSTLRPLVSTIRIHFHDPLFTQGVSLLDVPGPSPDDQVLTHAILVTEANRAQSDPILPLRVRHMQDLGYNRVVVVVVDSERAGDGMRHDTAANRSNPFCVDLSRRLKAPIYSIPDSETSMADLRAHLPTFLDESRLNVGQQRLQVTIPLLFDCVERLVTNRLHAAVGAEQREVQERSLRNLSEGREILREAQRAFQAIRAEREEYLAKIGMR</sequence>
<evidence type="ECO:0000313" key="2">
    <source>
        <dbReference type="Proteomes" id="UP000033647"/>
    </source>
</evidence>
<dbReference type="AlphaFoldDB" id="A0A0F4GWS3"/>
<evidence type="ECO:0000313" key="1">
    <source>
        <dbReference type="EMBL" id="KJY01468.1"/>
    </source>
</evidence>
<protein>
    <recommendedName>
        <fullName evidence="3">Dynamin family protein</fullName>
    </recommendedName>
</protein>
<reference evidence="1 2" key="1">
    <citation type="submission" date="2015-03" db="EMBL/GenBank/DDBJ databases">
        <title>RNA-seq based gene annotation and comparative genomics of four Zymoseptoria species reveal species-specific pathogenicity related genes and transposable element activity.</title>
        <authorList>
            <person name="Grandaubert J."/>
            <person name="Bhattacharyya A."/>
            <person name="Stukenbrock E.H."/>
        </authorList>
    </citation>
    <scope>NUCLEOTIDE SEQUENCE [LARGE SCALE GENOMIC DNA]</scope>
    <source>
        <strain evidence="1 2">Zb18110</strain>
    </source>
</reference>
<keyword evidence="2" id="KW-1185">Reference proteome</keyword>
<proteinExistence type="predicted"/>
<comment type="caution">
    <text evidence="1">The sequence shown here is derived from an EMBL/GenBank/DDBJ whole genome shotgun (WGS) entry which is preliminary data.</text>
</comment>